<dbReference type="GO" id="GO:0016493">
    <property type="term" value="F:C-C chemokine receptor activity"/>
    <property type="evidence" value="ECO:0007669"/>
    <property type="project" value="TreeGrafter"/>
</dbReference>
<evidence type="ECO:0000256" key="2">
    <source>
        <dbReference type="ARBA" id="ARBA00022692"/>
    </source>
</evidence>
<dbReference type="Gene3D" id="1.20.1070.10">
    <property type="entry name" value="Rhodopsin 7-helix transmembrane proteins"/>
    <property type="match status" value="1"/>
</dbReference>
<dbReference type="GO" id="GO:0019957">
    <property type="term" value="F:C-C chemokine binding"/>
    <property type="evidence" value="ECO:0007669"/>
    <property type="project" value="TreeGrafter"/>
</dbReference>
<feature type="transmembrane region" description="Helical" evidence="12">
    <location>
        <begin position="275"/>
        <end position="295"/>
    </location>
</feature>
<evidence type="ECO:0000313" key="14">
    <source>
        <dbReference type="EMBL" id="KAJ8370291.1"/>
    </source>
</evidence>
<dbReference type="InterPro" id="IPR017452">
    <property type="entry name" value="GPCR_Rhodpsn_7TM"/>
</dbReference>
<dbReference type="GO" id="GO:0007204">
    <property type="term" value="P:positive regulation of cytosolic calcium ion concentration"/>
    <property type="evidence" value="ECO:0007669"/>
    <property type="project" value="TreeGrafter"/>
</dbReference>
<dbReference type="GO" id="GO:0060326">
    <property type="term" value="P:cell chemotaxis"/>
    <property type="evidence" value="ECO:0007669"/>
    <property type="project" value="TreeGrafter"/>
</dbReference>
<feature type="transmembrane region" description="Helical" evidence="12">
    <location>
        <begin position="315"/>
        <end position="333"/>
    </location>
</feature>
<protein>
    <recommendedName>
        <fullName evidence="13">G-protein coupled receptors family 1 profile domain-containing protein</fullName>
    </recommendedName>
</protein>
<keyword evidence="3 12" id="KW-1133">Transmembrane helix</keyword>
<dbReference type="EMBL" id="JAINUF010000003">
    <property type="protein sequence ID" value="KAJ8370291.1"/>
    <property type="molecule type" value="Genomic_DNA"/>
</dbReference>
<feature type="compositionally biased region" description="Low complexity" evidence="11">
    <location>
        <begin position="537"/>
        <end position="558"/>
    </location>
</feature>
<feature type="transmembrane region" description="Helical" evidence="12">
    <location>
        <begin position="490"/>
        <end position="512"/>
    </location>
</feature>
<dbReference type="PANTHER" id="PTHR10489:SF954">
    <property type="entry name" value="G PROTEIN-COUPLED RECEPTOR 25"/>
    <property type="match status" value="1"/>
</dbReference>
<evidence type="ECO:0000256" key="8">
    <source>
        <dbReference type="ARBA" id="ARBA00023224"/>
    </source>
</evidence>
<dbReference type="InterPro" id="IPR009533">
    <property type="entry name" value="FAM107"/>
</dbReference>
<keyword evidence="4 9" id="KW-0297">G-protein coupled receptor</keyword>
<feature type="transmembrane region" description="Helical" evidence="12">
    <location>
        <begin position="445"/>
        <end position="470"/>
    </location>
</feature>
<dbReference type="CDD" id="cd22249">
    <property type="entry name" value="UDM1_RNF168_RNF169-like"/>
    <property type="match status" value="1"/>
</dbReference>
<dbReference type="PROSITE" id="PS00237">
    <property type="entry name" value="G_PROTEIN_RECEP_F1_1"/>
    <property type="match status" value="1"/>
</dbReference>
<dbReference type="PANTHER" id="PTHR10489">
    <property type="entry name" value="CELL ADHESION MOLECULE"/>
    <property type="match status" value="1"/>
</dbReference>
<feature type="transmembrane region" description="Helical" evidence="12">
    <location>
        <begin position="242"/>
        <end position="263"/>
    </location>
</feature>
<comment type="caution">
    <text evidence="14">The sequence shown here is derived from an EMBL/GenBank/DDBJ whole genome shotgun (WGS) entry which is preliminary data.</text>
</comment>
<evidence type="ECO:0000256" key="4">
    <source>
        <dbReference type="ARBA" id="ARBA00023040"/>
    </source>
</evidence>
<reference evidence="14" key="1">
    <citation type="journal article" date="2023" name="Science">
        <title>Genome structures resolve the early diversification of teleost fishes.</title>
        <authorList>
            <person name="Parey E."/>
            <person name="Louis A."/>
            <person name="Montfort J."/>
            <person name="Bouchez O."/>
            <person name="Roques C."/>
            <person name="Iampietro C."/>
            <person name="Lluch J."/>
            <person name="Castinel A."/>
            <person name="Donnadieu C."/>
            <person name="Desvignes T."/>
            <person name="Floi Bucao C."/>
            <person name="Jouanno E."/>
            <person name="Wen M."/>
            <person name="Mejri S."/>
            <person name="Dirks R."/>
            <person name="Jansen H."/>
            <person name="Henkel C."/>
            <person name="Chen W.J."/>
            <person name="Zahm M."/>
            <person name="Cabau C."/>
            <person name="Klopp C."/>
            <person name="Thompson A.W."/>
            <person name="Robinson-Rechavi M."/>
            <person name="Braasch I."/>
            <person name="Lecointre G."/>
            <person name="Bobe J."/>
            <person name="Postlethwait J.H."/>
            <person name="Berthelot C."/>
            <person name="Roest Crollius H."/>
            <person name="Guiguen Y."/>
        </authorList>
    </citation>
    <scope>NUCLEOTIDE SEQUENCE</scope>
    <source>
        <strain evidence="14">WJC10195</strain>
    </source>
</reference>
<evidence type="ECO:0000259" key="13">
    <source>
        <dbReference type="PROSITE" id="PS50262"/>
    </source>
</evidence>
<comment type="similarity">
    <text evidence="9">Belongs to the G-protein coupled receptor 1 family.</text>
</comment>
<dbReference type="Pfam" id="PF00001">
    <property type="entry name" value="7tm_1"/>
    <property type="match status" value="1"/>
</dbReference>
<dbReference type="GO" id="GO:0004947">
    <property type="term" value="F:bradykinin receptor activity"/>
    <property type="evidence" value="ECO:0007669"/>
    <property type="project" value="InterPro"/>
</dbReference>
<organism evidence="14 15">
    <name type="scientific">Synaphobranchus kaupii</name>
    <name type="common">Kaup's arrowtooth eel</name>
    <dbReference type="NCBI Taxonomy" id="118154"/>
    <lineage>
        <taxon>Eukaryota</taxon>
        <taxon>Metazoa</taxon>
        <taxon>Chordata</taxon>
        <taxon>Craniata</taxon>
        <taxon>Vertebrata</taxon>
        <taxon>Euteleostomi</taxon>
        <taxon>Actinopterygii</taxon>
        <taxon>Neopterygii</taxon>
        <taxon>Teleostei</taxon>
        <taxon>Anguilliformes</taxon>
        <taxon>Synaphobranchidae</taxon>
        <taxon>Synaphobranchus</taxon>
    </lineage>
</organism>
<dbReference type="InterPro" id="IPR000496">
    <property type="entry name" value="Brdyknn_rcpt"/>
</dbReference>
<keyword evidence="7 9" id="KW-0675">Receptor</keyword>
<feature type="domain" description="G-protein coupled receptors family 1 profile" evidence="13">
    <location>
        <begin position="254"/>
        <end position="509"/>
    </location>
</feature>
<keyword evidence="8 9" id="KW-0807">Transducer</keyword>
<sequence length="812" mass="91914">MQGAERPKSEDVRRSVCPHHGWLQLKVAQRGLLLYQSTSGINVTISFQINEKITPVSTPTSHLALENTEESVPLRKLTNCMMETSSHDLPRELLLSHKRVLHAGEKPELQRRLEKRRMEQNREHEQALQQPSDLEQELRKRQLKQQEYEKEEVKRRLDQDNIPEFVRVKEKLRHIQGQPLGHTVNSLRDLAFLEYGHIRSAEMEDLSYYNDEDLIELQEFNMTEVEYHQGVELPFSHIYLPLLYFLIFFTGVSGNIFVIMVMCSKGKSRRLVDTFVANLAIADLVFVFTLPFWAVSAGHHHRWDFGDTLCKLSSYAIAVNRFSNVFFLACMSVDRYLAVVRLLDFQFVRSRQGVQLTCTVVWASSLLLGIPSLVFRQVSQHNEDTLCVEDRESAVFLGLSLASLILAFLLPLSVILFCYGSILLKLRHHRVPGNVQAESRRQHSLRIVLVIVAAFVVSCLPFNIFKGVLIGSQALRSELSSDGHTFLSRALVLTSCLAFLNSCANPLIYLLLDRHFRQRARWLCFCGLHVERGPGRTQALQQGSGSSGTATAGRQQRQQRQERQHISSTATLAVSGHRRRVEEQEPRLHAHTSVLYEGVIQDQAFMKPGPFFGAIPLPVHEILEAPAPTADVKDASYRVGRGVVNHPGRWWNVRGSTEGAGGDRFDLTDVEREVRDDIGVDPVQPDHVQHQELRCAGERLFGRDGGDRRREAVNSIGIYGTVGLGLGPIGVWESSRGVEVNEYASGLHSKRSQLCGPRRDRVVGKFRGDGGPTLFNCGSEYTLALWKSHPGFICYGLCRVTSYIPETRQYRL</sequence>
<keyword evidence="6 12" id="KW-0472">Membrane</keyword>
<dbReference type="SUPFAM" id="SSF81321">
    <property type="entry name" value="Family A G protein-coupled receptor-like"/>
    <property type="match status" value="1"/>
</dbReference>
<proteinExistence type="inferred from homology"/>
<evidence type="ECO:0000256" key="7">
    <source>
        <dbReference type="ARBA" id="ARBA00023170"/>
    </source>
</evidence>
<feature type="transmembrane region" description="Helical" evidence="12">
    <location>
        <begin position="395"/>
        <end position="424"/>
    </location>
</feature>
<evidence type="ECO:0000313" key="15">
    <source>
        <dbReference type="Proteomes" id="UP001152622"/>
    </source>
</evidence>
<dbReference type="GO" id="GO:0009897">
    <property type="term" value="C:external side of plasma membrane"/>
    <property type="evidence" value="ECO:0007669"/>
    <property type="project" value="TreeGrafter"/>
</dbReference>
<gene>
    <name evidence="14" type="ORF">SKAU_G00103190</name>
</gene>
<evidence type="ECO:0000256" key="9">
    <source>
        <dbReference type="RuleBase" id="RU000688"/>
    </source>
</evidence>
<name>A0A9Q1J7M0_SYNKA</name>
<feature type="transmembrane region" description="Helical" evidence="12">
    <location>
        <begin position="354"/>
        <end position="375"/>
    </location>
</feature>
<accession>A0A9Q1J7M0</accession>
<keyword evidence="15" id="KW-1185">Reference proteome</keyword>
<evidence type="ECO:0000256" key="6">
    <source>
        <dbReference type="ARBA" id="ARBA00023136"/>
    </source>
</evidence>
<dbReference type="Pfam" id="PF06625">
    <property type="entry name" value="DUF1151"/>
    <property type="match status" value="1"/>
</dbReference>
<evidence type="ECO:0000256" key="1">
    <source>
        <dbReference type="ARBA" id="ARBA00004141"/>
    </source>
</evidence>
<dbReference type="PRINTS" id="PR00425">
    <property type="entry name" value="BRADYKININR"/>
</dbReference>
<evidence type="ECO:0000256" key="12">
    <source>
        <dbReference type="SAM" id="Phobius"/>
    </source>
</evidence>
<dbReference type="InterPro" id="IPR000276">
    <property type="entry name" value="GPCR_Rhodpsn"/>
</dbReference>
<keyword evidence="5 10" id="KW-0175">Coiled coil</keyword>
<dbReference type="PROSITE" id="PS50262">
    <property type="entry name" value="G_PROTEIN_RECEP_F1_2"/>
    <property type="match status" value="1"/>
</dbReference>
<dbReference type="InterPro" id="IPR050119">
    <property type="entry name" value="CCR1-9-like"/>
</dbReference>
<evidence type="ECO:0000256" key="11">
    <source>
        <dbReference type="SAM" id="MobiDB-lite"/>
    </source>
</evidence>
<comment type="subcellular location">
    <subcellularLocation>
        <location evidence="1">Membrane</location>
        <topology evidence="1">Multi-pass membrane protein</topology>
    </subcellularLocation>
</comment>
<evidence type="ECO:0000256" key="5">
    <source>
        <dbReference type="ARBA" id="ARBA00023054"/>
    </source>
</evidence>
<dbReference type="Proteomes" id="UP001152622">
    <property type="component" value="Chromosome 3"/>
</dbReference>
<evidence type="ECO:0000256" key="10">
    <source>
        <dbReference type="SAM" id="Coils"/>
    </source>
</evidence>
<keyword evidence="2 9" id="KW-0812">Transmembrane</keyword>
<dbReference type="AlphaFoldDB" id="A0A9Q1J7M0"/>
<evidence type="ECO:0000256" key="3">
    <source>
        <dbReference type="ARBA" id="ARBA00022989"/>
    </source>
</evidence>
<feature type="region of interest" description="Disordered" evidence="11">
    <location>
        <begin position="537"/>
        <end position="585"/>
    </location>
</feature>
<dbReference type="PRINTS" id="PR00237">
    <property type="entry name" value="GPCRRHODOPSN"/>
</dbReference>
<dbReference type="CDD" id="cd15193">
    <property type="entry name" value="7tmA_GPR25"/>
    <property type="match status" value="1"/>
</dbReference>
<feature type="coiled-coil region" evidence="10">
    <location>
        <begin position="110"/>
        <end position="154"/>
    </location>
</feature>
<dbReference type="GO" id="GO:0006955">
    <property type="term" value="P:immune response"/>
    <property type="evidence" value="ECO:0007669"/>
    <property type="project" value="TreeGrafter"/>
</dbReference>
<dbReference type="OrthoDB" id="8935849at2759"/>
<dbReference type="GO" id="GO:0019722">
    <property type="term" value="P:calcium-mediated signaling"/>
    <property type="evidence" value="ECO:0007669"/>
    <property type="project" value="TreeGrafter"/>
</dbReference>